<evidence type="ECO:0000313" key="3">
    <source>
        <dbReference type="Proteomes" id="UP000231426"/>
    </source>
</evidence>
<dbReference type="InterPro" id="IPR025101">
    <property type="entry name" value="DUF4012"/>
</dbReference>
<comment type="caution">
    <text evidence="2">The sequence shown here is derived from an EMBL/GenBank/DDBJ whole genome shotgun (WGS) entry which is preliminary data.</text>
</comment>
<dbReference type="EMBL" id="PFBV01000004">
    <property type="protein sequence ID" value="PIT88204.1"/>
    <property type="molecule type" value="Genomic_DNA"/>
</dbReference>
<dbReference type="AlphaFoldDB" id="A0A2M6W5Z8"/>
<organism evidence="2 3">
    <name type="scientific">Candidatus Magasanikbacteria bacterium CG10_big_fil_rev_8_21_14_0_10_36_32</name>
    <dbReference type="NCBI Taxonomy" id="1974646"/>
    <lineage>
        <taxon>Bacteria</taxon>
        <taxon>Candidatus Magasanikiibacteriota</taxon>
    </lineage>
</organism>
<evidence type="ECO:0000313" key="2">
    <source>
        <dbReference type="EMBL" id="PIT88204.1"/>
    </source>
</evidence>
<gene>
    <name evidence="2" type="ORF">COU29_02945</name>
</gene>
<accession>A0A2M6W5Z8</accession>
<sequence>MCLLKKEWEDSFMSLRKLFFISLIIFATLIISGVVFVFLICRFESWQRFTVGEIVSSIIKKTSNVSLTRDLLGFEKPQTYLILFLNNTEMRPGGGFIGAYAVITIKNAIPELIKIEGTEILDNNAPVDFVEPPEPIKKYLNVGRWYFRDSNWSPDFSVSAAKSLELYKRENGVMSDNVTAVLGFTPTAIENLLAITGPVVLDGESYNAKNFTEKLEYEVEYGFLQKGIEFDDRKNILKDLTKALSVGVIKNIFKHWPAYCALGDRMLKEKQMMFYAVDADLQKKLSSQNWTGEMNGNDVDYVFWADANMGSLKTDVAVDKELIYEFKPVEDGRYLAQATIKYVHRGEFNWRVSRYRDYVRFYAPLGSQLISVRGAMVKEKSLENGVVDSGTENGRQWFGAFISVEPGKTGELIFEYYLAPSVVELIKNNDYNLIAQKQLGSTDNKLILNLDFGKKLILTKPEEKSENQGDEKYNYATTLTADTGVEIITGL</sequence>
<dbReference type="Pfam" id="PF13196">
    <property type="entry name" value="DUF4012"/>
    <property type="match status" value="1"/>
</dbReference>
<feature type="transmembrane region" description="Helical" evidence="1">
    <location>
        <begin position="18"/>
        <end position="41"/>
    </location>
</feature>
<name>A0A2M6W5Z8_9BACT</name>
<evidence type="ECO:0000256" key="1">
    <source>
        <dbReference type="SAM" id="Phobius"/>
    </source>
</evidence>
<keyword evidence="1" id="KW-0812">Transmembrane</keyword>
<reference evidence="3" key="1">
    <citation type="submission" date="2017-09" db="EMBL/GenBank/DDBJ databases">
        <title>Depth-based differentiation of microbial function through sediment-hosted aquifers and enrichment of novel symbionts in the deep terrestrial subsurface.</title>
        <authorList>
            <person name="Probst A.J."/>
            <person name="Ladd B."/>
            <person name="Jarett J.K."/>
            <person name="Geller-Mcgrath D.E."/>
            <person name="Sieber C.M.K."/>
            <person name="Emerson J.B."/>
            <person name="Anantharaman K."/>
            <person name="Thomas B.C."/>
            <person name="Malmstrom R."/>
            <person name="Stieglmeier M."/>
            <person name="Klingl A."/>
            <person name="Woyke T."/>
            <person name="Ryan C.M."/>
            <person name="Banfield J.F."/>
        </authorList>
    </citation>
    <scope>NUCLEOTIDE SEQUENCE [LARGE SCALE GENOMIC DNA]</scope>
</reference>
<protein>
    <recommendedName>
        <fullName evidence="4">DUF4012 domain-containing protein</fullName>
    </recommendedName>
</protein>
<keyword evidence="1" id="KW-1133">Transmembrane helix</keyword>
<keyword evidence="1" id="KW-0472">Membrane</keyword>
<dbReference type="Proteomes" id="UP000231426">
    <property type="component" value="Unassembled WGS sequence"/>
</dbReference>
<proteinExistence type="predicted"/>
<evidence type="ECO:0008006" key="4">
    <source>
        <dbReference type="Google" id="ProtNLM"/>
    </source>
</evidence>